<organism evidence="2 3">
    <name type="scientific">Pontiella desulfatans</name>
    <dbReference type="NCBI Taxonomy" id="2750659"/>
    <lineage>
        <taxon>Bacteria</taxon>
        <taxon>Pseudomonadati</taxon>
        <taxon>Kiritimatiellota</taxon>
        <taxon>Kiritimatiellia</taxon>
        <taxon>Kiritimatiellales</taxon>
        <taxon>Pontiellaceae</taxon>
        <taxon>Pontiella</taxon>
    </lineage>
</organism>
<dbReference type="Gene3D" id="2.60.120.430">
    <property type="entry name" value="Galactose-binding lectin"/>
    <property type="match status" value="1"/>
</dbReference>
<dbReference type="SUPFAM" id="SSF51445">
    <property type="entry name" value="(Trans)glycosidases"/>
    <property type="match status" value="1"/>
</dbReference>
<evidence type="ECO:0000313" key="3">
    <source>
        <dbReference type="Proteomes" id="UP000366872"/>
    </source>
</evidence>
<keyword evidence="3" id="KW-1185">Reference proteome</keyword>
<dbReference type="EMBL" id="CAAHFG010000002">
    <property type="protein sequence ID" value="VGO15473.1"/>
    <property type="molecule type" value="Genomic_DNA"/>
</dbReference>
<dbReference type="AlphaFoldDB" id="A0A6C2U6E3"/>
<name>A0A6C2U6E3_PONDE</name>
<sequence>MYFKTAQRLSWVAFIGFSGFSPAAKSITTETLLKPVETLSLVTCSPPRGIEFSKEENSTFRISGNLPQKSGTVVLRPGNGTWNASGFSYFRVDIENSGSGLVWIKGRLDNKGAQDWHNSTPSEAFIMPGERATLGFPFPRAADVDDAPEIFDGMYGKPNGYRSHWKPFDPAKISACRLQIHSSTQTLSLDNITVSLAQPYGAKANAALMELPYLDAFGQVRQLDWPGKLHRLEDLAKRNEVERQRLELDSGPAAFNPYGGWINGPQRKATGFFRTEKVDGKWWLVDPDGKLFFSHGVNSVGFGQSTPASDRKAMFESIPAIDGKGRIRFIEANLERTFGSDWTRPAADRLHKRMRSWGLNTLGAWADADLSRSKRTPYTAMLHYGGTWNPLGEGISDPYAPGFQHKLEKKLRSLVDPDDSFCIGVFIDNEIAWTHKFVREAFKIDWLPARTACIERLQTNYSTIGKLNAAWGTDYTDWNNIKEVPAPGQSEPAEADILNLRGMIAEAYYKTCRSAMRAALPNHLYLGSRMHNVPAEIVAQAIKQVDVLSLNSYEPLSGAKVPQGIDKPCIDSEFHFGAPDRGVPGVGLWPVADQLQRSRAYAAYVVAGVLHPNVVGTHWFAYSDQSAAGRPGENFQIGFVDVTDTPYPEITAASRILAEHLYTFGTEDHDVLTVLEKLWR</sequence>
<dbReference type="Proteomes" id="UP000366872">
    <property type="component" value="Unassembled WGS sequence"/>
</dbReference>
<accession>A0A6C2U6E3</accession>
<gene>
    <name evidence="2" type="ORF">PDESU_04056</name>
</gene>
<dbReference type="RefSeq" id="WP_136081032.1">
    <property type="nucleotide sequence ID" value="NZ_CAAHFG010000002.1"/>
</dbReference>
<reference evidence="2 3" key="1">
    <citation type="submission" date="2019-04" db="EMBL/GenBank/DDBJ databases">
        <authorList>
            <person name="Van Vliet M D."/>
        </authorList>
    </citation>
    <scope>NUCLEOTIDE SEQUENCE [LARGE SCALE GENOMIC DNA]</scope>
    <source>
        <strain evidence="2 3">F1</strain>
    </source>
</reference>
<keyword evidence="1" id="KW-0732">Signal</keyword>
<dbReference type="Gene3D" id="3.20.20.80">
    <property type="entry name" value="Glycosidases"/>
    <property type="match status" value="1"/>
</dbReference>
<proteinExistence type="predicted"/>
<feature type="chain" id="PRO_5025586162" evidence="1">
    <location>
        <begin position="24"/>
        <end position="680"/>
    </location>
</feature>
<evidence type="ECO:0000256" key="1">
    <source>
        <dbReference type="SAM" id="SignalP"/>
    </source>
</evidence>
<evidence type="ECO:0000313" key="2">
    <source>
        <dbReference type="EMBL" id="VGO15473.1"/>
    </source>
</evidence>
<feature type="signal peptide" evidence="1">
    <location>
        <begin position="1"/>
        <end position="23"/>
    </location>
</feature>
<protein>
    <submittedName>
        <fullName evidence="2">Uncharacterized protein</fullName>
    </submittedName>
</protein>
<dbReference type="InterPro" id="IPR017853">
    <property type="entry name" value="GH"/>
</dbReference>